<evidence type="ECO:0000256" key="2">
    <source>
        <dbReference type="SAM" id="MobiDB-lite"/>
    </source>
</evidence>
<protein>
    <submittedName>
        <fullName evidence="3">Uncharacterized protein</fullName>
    </submittedName>
</protein>
<accession>A0A2U7UCG7</accession>
<name>A0A2U7UCG7_9VIRU</name>
<dbReference type="Proteomes" id="UP000249287">
    <property type="component" value="Segment"/>
</dbReference>
<reference evidence="3" key="1">
    <citation type="journal article" date="2018" name="Nat. Commun.">
        <title>Diversity and evolution of the emerging Pandoraviridae family.</title>
        <authorList>
            <person name="Legendre M."/>
            <person name="Fabre E."/>
            <person name="Poirot O."/>
            <person name="Jeudy S."/>
            <person name="Lartigue A."/>
            <person name="Alempic J.M."/>
            <person name="Beucher L."/>
            <person name="Philippe N."/>
            <person name="Bertaux L."/>
            <person name="Christo-Foroux E."/>
            <person name="Labadie K."/>
            <person name="Coute Y."/>
            <person name="Abergel C."/>
            <person name="Claverie J.M."/>
        </authorList>
    </citation>
    <scope>NUCLEOTIDE SEQUENCE [LARGE SCALE GENOMIC DNA]</scope>
    <source>
        <strain evidence="3">Neocaledonia</strain>
    </source>
</reference>
<evidence type="ECO:0000313" key="3">
    <source>
        <dbReference type="EMBL" id="AVK76144.1"/>
    </source>
</evidence>
<evidence type="ECO:0000256" key="1">
    <source>
        <dbReference type="SAM" id="Coils"/>
    </source>
</evidence>
<feature type="region of interest" description="Disordered" evidence="2">
    <location>
        <begin position="349"/>
        <end position="380"/>
    </location>
</feature>
<dbReference type="KEGG" id="vg:36842857"/>
<gene>
    <name evidence="3" type="ORF">pneo_cds_537</name>
</gene>
<dbReference type="EMBL" id="MG011690">
    <property type="protein sequence ID" value="AVK76144.1"/>
    <property type="molecule type" value="Genomic_DNA"/>
</dbReference>
<feature type="coiled-coil region" evidence="1">
    <location>
        <begin position="202"/>
        <end position="236"/>
    </location>
</feature>
<dbReference type="GeneID" id="36842857"/>
<proteinExistence type="predicted"/>
<organism evidence="3">
    <name type="scientific">Pandoravirus neocaledonia</name>
    <dbReference type="NCBI Taxonomy" id="2107708"/>
    <lineage>
        <taxon>Viruses</taxon>
        <taxon>Pandoravirus</taxon>
    </lineage>
</organism>
<dbReference type="RefSeq" id="YP_009482147.1">
    <property type="nucleotide sequence ID" value="NC_037666.1"/>
</dbReference>
<keyword evidence="1" id="KW-0175">Coiled coil</keyword>
<sequence>MSSTSNRKPYKGIAGHKVQEVLRAYKAEGIPWDNLVEPVQDALIQEFMRYYPKCRKTVCRACGCQSKKHVGRERGCLGVPNGAMLDHARIIDLCCDEAHEARQVATAVRKAIGDGSSPLVDPSVRIAYTRPHYEIGHVKRVKASPPPSPQQSTVDLDCDGVAAVESAKIEGERVQAQALVQEMGQQVGAALAEVNKRTENNNQAVMAALNLLGNEVRNLRAENDAIRAQAAQALQASMQVYGTGALSTASAVSTITRPSAPPTAPAPSASGPPTVVYINDHDDDGGAAAENVHETAGRTDPGKSATSATGAAKPLARSSKNVFQLPVQDRQSQQGTRAAAIAAAAIATTSKTAQGAPPSPLYPVLSRPSTMQPRLVSLAH</sequence>
<feature type="compositionally biased region" description="Basic and acidic residues" evidence="2">
    <location>
        <begin position="291"/>
        <end position="301"/>
    </location>
</feature>
<feature type="region of interest" description="Disordered" evidence="2">
    <location>
        <begin position="255"/>
        <end position="320"/>
    </location>
</feature>